<evidence type="ECO:0000256" key="4">
    <source>
        <dbReference type="ARBA" id="ARBA00023163"/>
    </source>
</evidence>
<dbReference type="AlphaFoldDB" id="A0A0H4Q2Q9"/>
<dbReference type="PANTHER" id="PTHR30265">
    <property type="entry name" value="RHO-INTERACTING TRANSCRIPTION TERMINATION FACTOR NUSG"/>
    <property type="match status" value="1"/>
</dbReference>
<dbReference type="InterPro" id="IPR005824">
    <property type="entry name" value="KOW"/>
</dbReference>
<evidence type="ECO:0000256" key="2">
    <source>
        <dbReference type="ARBA" id="ARBA00022814"/>
    </source>
</evidence>
<dbReference type="GO" id="GO:0005829">
    <property type="term" value="C:cytosol"/>
    <property type="evidence" value="ECO:0007669"/>
    <property type="project" value="UniProtKB-ARBA"/>
</dbReference>
<keyword evidence="4 5" id="KW-0804">Transcription</keyword>
<accession>A0A0H4Q2Q9</accession>
<dbReference type="InterPro" id="IPR047050">
    <property type="entry name" value="NGN"/>
</dbReference>
<comment type="function">
    <text evidence="5 7">Participates in transcription elongation, termination and antitermination.</text>
</comment>
<dbReference type="SUPFAM" id="SSF82679">
    <property type="entry name" value="N-utilization substance G protein NusG, N-terminal domain"/>
    <property type="match status" value="1"/>
</dbReference>
<evidence type="ECO:0000313" key="12">
    <source>
        <dbReference type="EMBL" id="PQL95276.1"/>
    </source>
</evidence>
<dbReference type="SUPFAM" id="SSF50104">
    <property type="entry name" value="Translation proteins SH3-like domain"/>
    <property type="match status" value="1"/>
</dbReference>
<dbReference type="CDD" id="cd09891">
    <property type="entry name" value="NGN_Bact_1"/>
    <property type="match status" value="1"/>
</dbReference>
<dbReference type="InterPro" id="IPR006645">
    <property type="entry name" value="NGN-like_dom"/>
</dbReference>
<dbReference type="PANTHER" id="PTHR30265:SF2">
    <property type="entry name" value="TRANSCRIPTION TERMINATION_ANTITERMINATION PROTEIN NUSG"/>
    <property type="match status" value="1"/>
</dbReference>
<reference evidence="11" key="1">
    <citation type="journal article" date="2016" name="Int. J. Syst. Evol. Microbiol.">
        <title>Apibacter adventoris gen. nov., sp. nov., a member of the phylum Bacteroidetes isolated from honey bees.</title>
        <authorList>
            <person name="Kwong W.K."/>
            <person name="Moran N.A."/>
        </authorList>
    </citation>
    <scope>NUCLEOTIDE SEQUENCE</scope>
    <source>
        <strain evidence="11">WkB180</strain>
        <strain evidence="10">WkB301</strain>
    </source>
</reference>
<keyword evidence="3 5" id="KW-0805">Transcription regulation</keyword>
<dbReference type="GO" id="GO:0006354">
    <property type="term" value="P:DNA-templated transcription elongation"/>
    <property type="evidence" value="ECO:0007669"/>
    <property type="project" value="UniProtKB-UniRule"/>
</dbReference>
<dbReference type="EMBL" id="KT149254">
    <property type="protein sequence ID" value="AKP61331.1"/>
    <property type="molecule type" value="Genomic_DNA"/>
</dbReference>
<dbReference type="NCBIfam" id="TIGR00922">
    <property type="entry name" value="nusG"/>
    <property type="match status" value="1"/>
</dbReference>
<dbReference type="GO" id="GO:0006353">
    <property type="term" value="P:DNA-templated transcription termination"/>
    <property type="evidence" value="ECO:0007669"/>
    <property type="project" value="UniProtKB-UniRule"/>
</dbReference>
<feature type="domain" description="NusG-like N-terminal" evidence="8">
    <location>
        <begin position="3"/>
        <end position="114"/>
    </location>
</feature>
<proteinExistence type="inferred from homology"/>
<name>A0A0H4Q2Q9_9FLAO</name>
<dbReference type="CDD" id="cd06091">
    <property type="entry name" value="KOW_NusG"/>
    <property type="match status" value="1"/>
</dbReference>
<feature type="domain" description="KOW" evidence="9">
    <location>
        <begin position="127"/>
        <end position="154"/>
    </location>
</feature>
<dbReference type="GO" id="GO:0032784">
    <property type="term" value="P:regulation of DNA-templated transcription elongation"/>
    <property type="evidence" value="ECO:0007669"/>
    <property type="project" value="InterPro"/>
</dbReference>
<dbReference type="InterPro" id="IPR001062">
    <property type="entry name" value="Transcrpt_antiterm_NusG"/>
</dbReference>
<evidence type="ECO:0000259" key="8">
    <source>
        <dbReference type="SMART" id="SM00738"/>
    </source>
</evidence>
<dbReference type="InterPro" id="IPR014722">
    <property type="entry name" value="Rib_uL2_dom2"/>
</dbReference>
<dbReference type="InterPro" id="IPR043425">
    <property type="entry name" value="NusG-like"/>
</dbReference>
<dbReference type="Proteomes" id="UP000238042">
    <property type="component" value="Unassembled WGS sequence"/>
</dbReference>
<evidence type="ECO:0000313" key="10">
    <source>
        <dbReference type="EMBL" id="AKP61331.1"/>
    </source>
</evidence>
<dbReference type="InterPro" id="IPR008991">
    <property type="entry name" value="Translation_prot_SH3-like_sf"/>
</dbReference>
<dbReference type="SMART" id="SM00738">
    <property type="entry name" value="NGN"/>
    <property type="match status" value="1"/>
</dbReference>
<dbReference type="EMBL" id="PSZM01000001">
    <property type="protein sequence ID" value="PQL95276.1"/>
    <property type="molecule type" value="Genomic_DNA"/>
</dbReference>
<organism evidence="11">
    <name type="scientific">Apibacter adventoris</name>
    <dbReference type="NCBI Taxonomy" id="1679466"/>
    <lineage>
        <taxon>Bacteria</taxon>
        <taxon>Pseudomonadati</taxon>
        <taxon>Bacteroidota</taxon>
        <taxon>Flavobacteriia</taxon>
        <taxon>Flavobacteriales</taxon>
        <taxon>Weeksellaceae</taxon>
        <taxon>Apibacter</taxon>
    </lineage>
</organism>
<dbReference type="FunFam" id="2.30.30.30:FF:000002">
    <property type="entry name" value="Transcription termination/antitermination factor NusG"/>
    <property type="match status" value="1"/>
</dbReference>
<keyword evidence="13" id="KW-1185">Reference proteome</keyword>
<evidence type="ECO:0000259" key="9">
    <source>
        <dbReference type="SMART" id="SM00739"/>
    </source>
</evidence>
<evidence type="ECO:0000313" key="13">
    <source>
        <dbReference type="Proteomes" id="UP000238042"/>
    </source>
</evidence>
<dbReference type="PROSITE" id="PS01014">
    <property type="entry name" value="NUSG"/>
    <property type="match status" value="1"/>
</dbReference>
<dbReference type="EMBL" id="KT149255">
    <property type="protein sequence ID" value="AKP61332.1"/>
    <property type="molecule type" value="Genomic_DNA"/>
</dbReference>
<dbReference type="HAMAP" id="MF_00948">
    <property type="entry name" value="NusG"/>
    <property type="match status" value="1"/>
</dbReference>
<evidence type="ECO:0000256" key="5">
    <source>
        <dbReference type="HAMAP-Rule" id="MF_00948"/>
    </source>
</evidence>
<evidence type="ECO:0000313" key="11">
    <source>
        <dbReference type="EMBL" id="AKP61332.1"/>
    </source>
</evidence>
<gene>
    <name evidence="5 11" type="primary">nusG</name>
    <name evidence="12" type="ORF">C4S77_00310</name>
</gene>
<dbReference type="PRINTS" id="PR00338">
    <property type="entry name" value="NUSGTNSCPFCT"/>
</dbReference>
<evidence type="ECO:0000256" key="6">
    <source>
        <dbReference type="NCBIfam" id="TIGR00922"/>
    </source>
</evidence>
<evidence type="ECO:0000256" key="1">
    <source>
        <dbReference type="ARBA" id="ARBA00022472"/>
    </source>
</evidence>
<reference evidence="12 13" key="2">
    <citation type="submission" date="2018-02" db="EMBL/GenBank/DDBJ databases">
        <title>Genome sequences of Apibacter spp., gut symbionts of Asian honey bees.</title>
        <authorList>
            <person name="Kwong W.K."/>
            <person name="Steele M.I."/>
            <person name="Moran N.A."/>
        </authorList>
    </citation>
    <scope>NUCLEOTIDE SEQUENCE [LARGE SCALE GENOMIC DNA]</scope>
    <source>
        <strain evidence="13">wkB301</strain>
        <strain evidence="12">WkB301</strain>
    </source>
</reference>
<dbReference type="InterPro" id="IPR036735">
    <property type="entry name" value="NGN_dom_sf"/>
</dbReference>
<keyword evidence="1 5" id="KW-0806">Transcription termination</keyword>
<protein>
    <recommendedName>
        <fullName evidence="5 6">Transcription termination/antitermination protein NusG</fullName>
    </recommendedName>
</protein>
<evidence type="ECO:0000256" key="3">
    <source>
        <dbReference type="ARBA" id="ARBA00023015"/>
    </source>
</evidence>
<dbReference type="Gene3D" id="2.30.30.30">
    <property type="match status" value="1"/>
</dbReference>
<dbReference type="Pfam" id="PF00467">
    <property type="entry name" value="KOW"/>
    <property type="match status" value="1"/>
</dbReference>
<keyword evidence="2 5" id="KW-0889">Transcription antitermination</keyword>
<dbReference type="RefSeq" id="WP_105193784.1">
    <property type="nucleotide sequence ID" value="NZ_PSZM01000001.1"/>
</dbReference>
<comment type="similarity">
    <text evidence="5 7">Belongs to the NusG family.</text>
</comment>
<dbReference type="OrthoDB" id="9809075at2"/>
<dbReference type="GO" id="GO:0031564">
    <property type="term" value="P:transcription antitermination"/>
    <property type="evidence" value="ECO:0007669"/>
    <property type="project" value="UniProtKB-UniRule"/>
</dbReference>
<sequence length="181" mass="20590">MSEMKWYVLKTISGQESKVKMYIENEVLRAEHLKNNFGQIVVPTEKVVQIRNGKKIRKDKVYYPGYVMIEANLIGELPHTIKNIPGVISFLSATKGGDPLPMRKSEVSRIFGKMDELSESEDVLNIPFENGETVKVIDGPFNGFNGTIEKINEEKRKLDVMVLIFGRKTPIELSFSQVEKI</sequence>
<evidence type="ECO:0000256" key="7">
    <source>
        <dbReference type="RuleBase" id="RU000538"/>
    </source>
</evidence>
<dbReference type="InterPro" id="IPR015869">
    <property type="entry name" value="Transcrpt_antiterm_NusG_bac_CS"/>
</dbReference>
<accession>A0A0H4QHJ9</accession>
<dbReference type="SMART" id="SM00739">
    <property type="entry name" value="KOW"/>
    <property type="match status" value="1"/>
</dbReference>
<dbReference type="Pfam" id="PF02357">
    <property type="entry name" value="NusG"/>
    <property type="match status" value="1"/>
</dbReference>
<dbReference type="Gene3D" id="3.30.70.940">
    <property type="entry name" value="NusG, N-terminal domain"/>
    <property type="match status" value="1"/>
</dbReference>